<organism evidence="1 2">
    <name type="scientific">Sinorhizobium terangae</name>
    <dbReference type="NCBI Taxonomy" id="110322"/>
    <lineage>
        <taxon>Bacteria</taxon>
        <taxon>Pseudomonadati</taxon>
        <taxon>Pseudomonadota</taxon>
        <taxon>Alphaproteobacteria</taxon>
        <taxon>Hyphomicrobiales</taxon>
        <taxon>Rhizobiaceae</taxon>
        <taxon>Sinorhizobium/Ensifer group</taxon>
        <taxon>Sinorhizobium</taxon>
    </lineage>
</organism>
<proteinExistence type="predicted"/>
<sequence>MTGPSETFDLSPELRARADEITGKYRMALAMQMAEELVDAGVPMELAFHITVGELAVGAARVAMMACVGLEKREPRRDLWIKRAEENFDDAREWFANLQTEGRI</sequence>
<dbReference type="AlphaFoldDB" id="A0A6N7LKJ5"/>
<dbReference type="RefSeq" id="WP_153441620.1">
    <property type="nucleotide sequence ID" value="NZ_JACIGA010000005.1"/>
</dbReference>
<keyword evidence="2" id="KW-1185">Reference proteome</keyword>
<evidence type="ECO:0000313" key="2">
    <source>
        <dbReference type="Proteomes" id="UP000439983"/>
    </source>
</evidence>
<dbReference type="EMBL" id="WITC01000101">
    <property type="protein sequence ID" value="MQX17769.1"/>
    <property type="molecule type" value="Genomic_DNA"/>
</dbReference>
<accession>A0A6N7LKJ5</accession>
<name>A0A6N7LKJ5_SINTE</name>
<reference evidence="1 2" key="1">
    <citation type="journal article" date="2013" name="Genome Biol.">
        <title>Comparative genomics of the core and accessory genomes of 48 Sinorhizobium strains comprising five genospecies.</title>
        <authorList>
            <person name="Sugawara M."/>
            <person name="Epstein B."/>
            <person name="Badgley B.D."/>
            <person name="Unno T."/>
            <person name="Xu L."/>
            <person name="Reese J."/>
            <person name="Gyaneshwar P."/>
            <person name="Denny R."/>
            <person name="Mudge J."/>
            <person name="Bharti A.K."/>
            <person name="Farmer A.D."/>
            <person name="May G.D."/>
            <person name="Woodward J.E."/>
            <person name="Medigue C."/>
            <person name="Vallenet D."/>
            <person name="Lajus A."/>
            <person name="Rouy Z."/>
            <person name="Martinez-Vaz B."/>
            <person name="Tiffin P."/>
            <person name="Young N.D."/>
            <person name="Sadowsky M.J."/>
        </authorList>
    </citation>
    <scope>NUCLEOTIDE SEQUENCE [LARGE SCALE GENOMIC DNA]</scope>
    <source>
        <strain evidence="1 2">USDA4894</strain>
    </source>
</reference>
<dbReference type="Proteomes" id="UP000439983">
    <property type="component" value="Unassembled WGS sequence"/>
</dbReference>
<evidence type="ECO:0000313" key="1">
    <source>
        <dbReference type="EMBL" id="MQX17769.1"/>
    </source>
</evidence>
<gene>
    <name evidence="1" type="ORF">GHK62_24360</name>
</gene>
<comment type="caution">
    <text evidence="1">The sequence shown here is derived from an EMBL/GenBank/DDBJ whole genome shotgun (WGS) entry which is preliminary data.</text>
</comment>
<protein>
    <submittedName>
        <fullName evidence="1">Uncharacterized protein</fullName>
    </submittedName>
</protein>